<feature type="domain" description="Tetratricopeptide repeat protein 5 OB fold" evidence="1">
    <location>
        <begin position="316"/>
        <end position="392"/>
    </location>
</feature>
<name>A0ABM1V2L5_SOLPN</name>
<dbReference type="SUPFAM" id="SSF48452">
    <property type="entry name" value="TPR-like"/>
    <property type="match status" value="1"/>
</dbReference>
<dbReference type="InterPro" id="IPR038645">
    <property type="entry name" value="TTC5_OB_sf"/>
</dbReference>
<proteinExistence type="predicted"/>
<evidence type="ECO:0000313" key="2">
    <source>
        <dbReference type="Proteomes" id="UP000694930"/>
    </source>
</evidence>
<protein>
    <submittedName>
        <fullName evidence="3">Tetratricopeptide repeat protein 5-like</fullName>
    </submittedName>
</protein>
<evidence type="ECO:0000259" key="1">
    <source>
        <dbReference type="Pfam" id="PF16669"/>
    </source>
</evidence>
<dbReference type="RefSeq" id="XP_027769983.1">
    <property type="nucleotide sequence ID" value="XM_027914182.1"/>
</dbReference>
<dbReference type="Gene3D" id="2.40.50.550">
    <property type="match status" value="1"/>
</dbReference>
<dbReference type="Pfam" id="PF16669">
    <property type="entry name" value="TTC5_OB"/>
    <property type="match status" value="1"/>
</dbReference>
<gene>
    <name evidence="3" type="primary">LOC107009940</name>
</gene>
<accession>A0ABM1V2L5</accession>
<evidence type="ECO:0000313" key="3">
    <source>
        <dbReference type="RefSeq" id="XP_027769983.1"/>
    </source>
</evidence>
<sequence>MSTPTEEVLREKEEESADLKSTIQEVSDHLKEFKYDSWISQLRRLGKLVYNFAEWYFPSSEQEKISDLEHHVDLCIKVLESVPQGMGNPEEENNAFNFIYQIQLNPCERIAWLCLYCCVAKKKDIDKAKKCYQTIFKLIKGGENSIVLDRFADLERLFSRAHYIEESIKYAKRALVLNSKDDICSYVLGNAYFDYFRLTGGWNHCKLQLALKAYENCKKNAAEKSHPYIEYELSMVNRFLENYKMSLNGFSYAALMNPCDALHQRKVTLQLLDNIIEGLLQGKPNEKNKRKRKRKSIRVDSQKLLRAARGLGPVCNRRTIDLLIEGLNFLVIASVESLVKYEYQTPVYYMLCDRQMNSFILTVSGIQKEAIEPGDVVTLLDPICKFVYFEWEPPFRIA</sequence>
<keyword evidence="2" id="KW-1185">Reference proteome</keyword>
<reference evidence="3" key="2">
    <citation type="submission" date="2025-08" db="UniProtKB">
        <authorList>
            <consortium name="RefSeq"/>
        </authorList>
    </citation>
    <scope>IDENTIFICATION</scope>
</reference>
<dbReference type="InterPro" id="IPR032076">
    <property type="entry name" value="TTC5_OB"/>
</dbReference>
<organism evidence="2 3">
    <name type="scientific">Solanum pennellii</name>
    <name type="common">Tomato</name>
    <name type="synonym">Lycopersicon pennellii</name>
    <dbReference type="NCBI Taxonomy" id="28526"/>
    <lineage>
        <taxon>Eukaryota</taxon>
        <taxon>Viridiplantae</taxon>
        <taxon>Streptophyta</taxon>
        <taxon>Embryophyta</taxon>
        <taxon>Tracheophyta</taxon>
        <taxon>Spermatophyta</taxon>
        <taxon>Magnoliopsida</taxon>
        <taxon>eudicotyledons</taxon>
        <taxon>Gunneridae</taxon>
        <taxon>Pentapetalae</taxon>
        <taxon>asterids</taxon>
        <taxon>lamiids</taxon>
        <taxon>Solanales</taxon>
        <taxon>Solanaceae</taxon>
        <taxon>Solanoideae</taxon>
        <taxon>Solaneae</taxon>
        <taxon>Solanum</taxon>
        <taxon>Solanum subgen. Lycopersicon</taxon>
    </lineage>
</organism>
<dbReference type="InterPro" id="IPR011990">
    <property type="entry name" value="TPR-like_helical_dom_sf"/>
</dbReference>
<dbReference type="Gene3D" id="1.25.40.10">
    <property type="entry name" value="Tetratricopeptide repeat domain"/>
    <property type="match status" value="1"/>
</dbReference>
<dbReference type="Proteomes" id="UP000694930">
    <property type="component" value="Chromosome 2"/>
</dbReference>
<reference evidence="2" key="1">
    <citation type="journal article" date="2014" name="Nat. Genet.">
        <title>The genome of the stress-tolerant wild tomato species Solanum pennellii.</title>
        <authorList>
            <person name="Bolger A."/>
            <person name="Scossa F."/>
            <person name="Bolger M.E."/>
            <person name="Lanz C."/>
            <person name="Maumus F."/>
            <person name="Tohge T."/>
            <person name="Quesneville H."/>
            <person name="Alseekh S."/>
            <person name="Sorensen I."/>
            <person name="Lichtenstein G."/>
            <person name="Fich E.A."/>
            <person name="Conte M."/>
            <person name="Keller H."/>
            <person name="Schneeberger K."/>
            <person name="Schwacke R."/>
            <person name="Ofner I."/>
            <person name="Vrebalov J."/>
            <person name="Xu Y."/>
            <person name="Osorio S."/>
            <person name="Aflitos S.A."/>
            <person name="Schijlen E."/>
            <person name="Jimenez-Gomez J.M."/>
            <person name="Ryngajllo M."/>
            <person name="Kimura S."/>
            <person name="Kumar R."/>
            <person name="Koenig D."/>
            <person name="Headland L.R."/>
            <person name="Maloof J.N."/>
            <person name="Sinha N."/>
            <person name="van Ham R.C."/>
            <person name="Lankhorst R.K."/>
            <person name="Mao L."/>
            <person name="Vogel A."/>
            <person name="Arsova B."/>
            <person name="Panstruga R."/>
            <person name="Fei Z."/>
            <person name="Rose J.K."/>
            <person name="Zamir D."/>
            <person name="Carrari F."/>
            <person name="Giovannoni J.J."/>
            <person name="Weigel D."/>
            <person name="Usadel B."/>
            <person name="Fernie A.R."/>
        </authorList>
    </citation>
    <scope>NUCLEOTIDE SEQUENCE [LARGE SCALE GENOMIC DNA]</scope>
    <source>
        <strain evidence="2">cv. LA0716</strain>
    </source>
</reference>
<dbReference type="GeneID" id="107009940"/>